<name>A0A9W6KVL8_9PSEU</name>
<accession>A0A9W6KVL8</accession>
<dbReference type="InterPro" id="IPR010031">
    <property type="entry name" value="FAD_lactone_oxidase-like"/>
</dbReference>
<dbReference type="InterPro" id="IPR016171">
    <property type="entry name" value="Vanillyl_alc_oxidase_C-sub2"/>
</dbReference>
<dbReference type="Gene3D" id="1.10.45.10">
    <property type="entry name" value="Vanillyl-alcohol Oxidase, Chain A, domain 4"/>
    <property type="match status" value="1"/>
</dbReference>
<dbReference type="Gene3D" id="3.30.43.10">
    <property type="entry name" value="Uridine Diphospho-n-acetylenolpyruvylglucosamine Reductase, domain 2"/>
    <property type="match status" value="1"/>
</dbReference>
<dbReference type="Pfam" id="PF01565">
    <property type="entry name" value="FAD_binding_4"/>
    <property type="match status" value="1"/>
</dbReference>
<dbReference type="GO" id="GO:0071949">
    <property type="term" value="F:FAD binding"/>
    <property type="evidence" value="ECO:0007669"/>
    <property type="project" value="InterPro"/>
</dbReference>
<dbReference type="AlphaFoldDB" id="A0A9W6KVL8"/>
<dbReference type="PANTHER" id="PTHR43762">
    <property type="entry name" value="L-GULONOLACTONE OXIDASE"/>
    <property type="match status" value="1"/>
</dbReference>
<organism evidence="3 4">
    <name type="scientific">Pseudonocardia halophobica</name>
    <dbReference type="NCBI Taxonomy" id="29401"/>
    <lineage>
        <taxon>Bacteria</taxon>
        <taxon>Bacillati</taxon>
        <taxon>Actinomycetota</taxon>
        <taxon>Actinomycetes</taxon>
        <taxon>Pseudonocardiales</taxon>
        <taxon>Pseudonocardiaceae</taxon>
        <taxon>Pseudonocardia</taxon>
    </lineage>
</organism>
<comment type="caution">
    <text evidence="3">The sequence shown here is derived from an EMBL/GenBank/DDBJ whole genome shotgun (WGS) entry which is preliminary data.</text>
</comment>
<keyword evidence="1" id="KW-0560">Oxidoreductase</keyword>
<gene>
    <name evidence="3" type="ORF">GCM10017577_00520</name>
</gene>
<dbReference type="SUPFAM" id="SSF56176">
    <property type="entry name" value="FAD-binding/transporter-associated domain-like"/>
    <property type="match status" value="1"/>
</dbReference>
<evidence type="ECO:0000256" key="1">
    <source>
        <dbReference type="ARBA" id="ARBA00023002"/>
    </source>
</evidence>
<dbReference type="InterPro" id="IPR016169">
    <property type="entry name" value="FAD-bd_PCMH_sub2"/>
</dbReference>
<proteinExistence type="predicted"/>
<evidence type="ECO:0000313" key="3">
    <source>
        <dbReference type="EMBL" id="GLL08912.1"/>
    </source>
</evidence>
<dbReference type="GO" id="GO:0003885">
    <property type="term" value="F:D-arabinono-1,4-lactone oxidase activity"/>
    <property type="evidence" value="ECO:0007669"/>
    <property type="project" value="InterPro"/>
</dbReference>
<evidence type="ECO:0000313" key="4">
    <source>
        <dbReference type="Proteomes" id="UP001143463"/>
    </source>
</evidence>
<dbReference type="Gene3D" id="3.30.465.10">
    <property type="match status" value="1"/>
</dbReference>
<dbReference type="InterPro" id="IPR036318">
    <property type="entry name" value="FAD-bd_PCMH-like_sf"/>
</dbReference>
<keyword evidence="4" id="KW-1185">Reference proteome</keyword>
<dbReference type="Proteomes" id="UP001143463">
    <property type="component" value="Unassembled WGS sequence"/>
</dbReference>
<dbReference type="InterPro" id="IPR016166">
    <property type="entry name" value="FAD-bd_PCMH"/>
</dbReference>
<reference evidence="3" key="1">
    <citation type="journal article" date="2014" name="Int. J. Syst. Evol. Microbiol.">
        <title>Complete genome sequence of Corynebacterium casei LMG S-19264T (=DSM 44701T), isolated from a smear-ripened cheese.</title>
        <authorList>
            <consortium name="US DOE Joint Genome Institute (JGI-PGF)"/>
            <person name="Walter F."/>
            <person name="Albersmeier A."/>
            <person name="Kalinowski J."/>
            <person name="Ruckert C."/>
        </authorList>
    </citation>
    <scope>NUCLEOTIDE SEQUENCE</scope>
    <source>
        <strain evidence="3">VKM Ac-1069</strain>
    </source>
</reference>
<dbReference type="PROSITE" id="PS51387">
    <property type="entry name" value="FAD_PCMH"/>
    <property type="match status" value="1"/>
</dbReference>
<dbReference type="EMBL" id="BSFQ01000001">
    <property type="protein sequence ID" value="GLL08912.1"/>
    <property type="molecule type" value="Genomic_DNA"/>
</dbReference>
<reference evidence="3" key="2">
    <citation type="submission" date="2023-01" db="EMBL/GenBank/DDBJ databases">
        <authorList>
            <person name="Sun Q."/>
            <person name="Evtushenko L."/>
        </authorList>
    </citation>
    <scope>NUCLEOTIDE SEQUENCE</scope>
    <source>
        <strain evidence="3">VKM Ac-1069</strain>
    </source>
</reference>
<feature type="domain" description="FAD-binding PCMH-type" evidence="2">
    <location>
        <begin position="1"/>
        <end position="168"/>
    </location>
</feature>
<dbReference type="InterPro" id="IPR016167">
    <property type="entry name" value="FAD-bd_PCMH_sub1"/>
</dbReference>
<dbReference type="InterPro" id="IPR006094">
    <property type="entry name" value="Oxid_FAD_bind_N"/>
</dbReference>
<dbReference type="InterPro" id="IPR007173">
    <property type="entry name" value="ALO_C"/>
</dbReference>
<dbReference type="PANTHER" id="PTHR43762:SF1">
    <property type="entry name" value="D-ARABINONO-1,4-LACTONE OXIDASE"/>
    <property type="match status" value="1"/>
</dbReference>
<dbReference type="Pfam" id="PF04030">
    <property type="entry name" value="ALO"/>
    <property type="match status" value="1"/>
</dbReference>
<evidence type="ECO:0000259" key="2">
    <source>
        <dbReference type="PROSITE" id="PS51387"/>
    </source>
</evidence>
<protein>
    <submittedName>
        <fullName evidence="3">Decaprenylphosphoryl-beta-D-ribose oxidase</fullName>
    </submittedName>
</protein>
<sequence>MATVITPRTPEEVAAAVKAAGRRGIIARGLGRSYGDPAQNAGGTVLDMTGLARIHSIDADSGVVDLDAGVSLDALMRRALPFGLWVPVLPGTRQVTIGGAIGADIHGKAHHVVGSFGNHVEAMTIVLADGSIRELTPEGPEAELFWATVGGMGLTGVIVRARLKLHHVETAYFKVDTEQIDNLAELMARQTQDDEKYAESVSWFDAVTTGEHFGRGLLTRANHATLADLTPRQRRNPLKFDAPQLLTVPDVFPPGMLNRVTGRLFSELWYRKSPTKLGAIQNITQFLHPLDIAGEWNRGYGPHGFLQYQFVVPLERGDVIRTVLERMTEAGQVSALNVLKRFGEGNRAPLSFPKPGWTLCVDIPIGPGLGELCEELDRIVLDAGGRHYLAKESRTTPEAIRRGYPRLEEWRKVRAAVDPAGVFASDLARRLELI</sequence>
<dbReference type="GO" id="GO:0016020">
    <property type="term" value="C:membrane"/>
    <property type="evidence" value="ECO:0007669"/>
    <property type="project" value="InterPro"/>
</dbReference>